<dbReference type="Pfam" id="PF13432">
    <property type="entry name" value="TPR_16"/>
    <property type="match status" value="1"/>
</dbReference>
<dbReference type="RefSeq" id="WP_345924078.1">
    <property type="nucleotide sequence ID" value="NZ_JBDIVF010000001.1"/>
</dbReference>
<keyword evidence="3" id="KW-1185">Reference proteome</keyword>
<dbReference type="Gene3D" id="1.25.40.10">
    <property type="entry name" value="Tetratricopeptide repeat domain"/>
    <property type="match status" value="1"/>
</dbReference>
<reference evidence="2 3" key="1">
    <citation type="submission" date="2024-07" db="EMBL/GenBank/DDBJ databases">
        <title>Uliginosibacterium paludis KCTC:42655.</title>
        <authorList>
            <person name="Kim M.K."/>
        </authorList>
    </citation>
    <scope>NUCLEOTIDE SEQUENCE [LARGE SCALE GENOMIC DNA]</scope>
    <source>
        <strain evidence="2 3">KCTC 42655</strain>
    </source>
</reference>
<feature type="repeat" description="TPR" evidence="1">
    <location>
        <begin position="104"/>
        <end position="137"/>
    </location>
</feature>
<dbReference type="PANTHER" id="PTHR44809:SF1">
    <property type="entry name" value="PROTEIN O-MANNOSYL-TRANSFERASE TMTC1"/>
    <property type="match status" value="1"/>
</dbReference>
<dbReference type="Proteomes" id="UP001548590">
    <property type="component" value="Unassembled WGS sequence"/>
</dbReference>
<dbReference type="InterPro" id="IPR011990">
    <property type="entry name" value="TPR-like_helical_dom_sf"/>
</dbReference>
<evidence type="ECO:0000313" key="3">
    <source>
        <dbReference type="Proteomes" id="UP001548590"/>
    </source>
</evidence>
<gene>
    <name evidence="2" type="ORF">ABVT11_04110</name>
</gene>
<dbReference type="SUPFAM" id="SSF53756">
    <property type="entry name" value="UDP-Glycosyltransferase/glycogen phosphorylase"/>
    <property type="match status" value="1"/>
</dbReference>
<evidence type="ECO:0000256" key="1">
    <source>
        <dbReference type="PROSITE-ProRule" id="PRU00339"/>
    </source>
</evidence>
<dbReference type="Gene3D" id="3.40.50.2000">
    <property type="entry name" value="Glycogen Phosphorylase B"/>
    <property type="match status" value="1"/>
</dbReference>
<accession>A0ABV2CM69</accession>
<dbReference type="SMART" id="SM00028">
    <property type="entry name" value="TPR"/>
    <property type="match status" value="4"/>
</dbReference>
<dbReference type="PROSITE" id="PS50005">
    <property type="entry name" value="TPR"/>
    <property type="match status" value="2"/>
</dbReference>
<organism evidence="2 3">
    <name type="scientific">Uliginosibacterium paludis</name>
    <dbReference type="NCBI Taxonomy" id="1615952"/>
    <lineage>
        <taxon>Bacteria</taxon>
        <taxon>Pseudomonadati</taxon>
        <taxon>Pseudomonadota</taxon>
        <taxon>Betaproteobacteria</taxon>
        <taxon>Rhodocyclales</taxon>
        <taxon>Zoogloeaceae</taxon>
        <taxon>Uliginosibacterium</taxon>
    </lineage>
</organism>
<name>A0ABV2CM69_9RHOO</name>
<dbReference type="EMBL" id="JBEWLZ010000002">
    <property type="protein sequence ID" value="MET1488998.1"/>
    <property type="molecule type" value="Genomic_DNA"/>
</dbReference>
<comment type="caution">
    <text evidence="2">The sequence shown here is derived from an EMBL/GenBank/DDBJ whole genome shotgun (WGS) entry which is preliminary data.</text>
</comment>
<evidence type="ECO:0000313" key="2">
    <source>
        <dbReference type="EMBL" id="MET1488998.1"/>
    </source>
</evidence>
<dbReference type="InterPro" id="IPR052943">
    <property type="entry name" value="TMTC_O-mannosyl-trnsfr"/>
</dbReference>
<keyword evidence="1" id="KW-0802">TPR repeat</keyword>
<dbReference type="Pfam" id="PF14559">
    <property type="entry name" value="TPR_19"/>
    <property type="match status" value="1"/>
</dbReference>
<protein>
    <submittedName>
        <fullName evidence="2">Tetratricopeptide repeat protein</fullName>
    </submittedName>
</protein>
<dbReference type="InterPro" id="IPR019734">
    <property type="entry name" value="TPR_rpt"/>
</dbReference>
<sequence length="449" mass="48095">MIPVLFQQAFQAFQRGDAATAAPLLDTILKLAPGQADALALYGLLRLEQGEPGEAARLLTQATAARPRDGALLFNLGRARRAAGDAAGAVNAYREALALHPEEAALHYNLGNALADLGAVEAALASMQTAARLDPADHDAPWNAALLQLQLGRLDEGWAGYEHGWASGGRGERFGSEAPCWDGSQALAGRTVLAWAEQGYGDTLQFARYLPLLAARGARVLLQCQRTLADLLSGVEGVSQVFARGEPLPPHDFQCPLMSLPRAFATRLDTIPAPMRLPVDPARVAAFAQTLPAGPKRVGIVWSGSIVHQDDARRSWPLEALLPLLQAPPPGAAFVCLQKDLRPHDAGALARLPADFFRGESLGSFADTAALLASLDLVIGVDTAVLHLAAGQGLPAWLMLPPRPDWRWLLDRDDSPWYPSLRLFRQQTGEPKSALLERVAAALRAHFQA</sequence>
<feature type="repeat" description="TPR" evidence="1">
    <location>
        <begin position="70"/>
        <end position="103"/>
    </location>
</feature>
<dbReference type="PANTHER" id="PTHR44809">
    <property type="match status" value="1"/>
</dbReference>
<dbReference type="SUPFAM" id="SSF48452">
    <property type="entry name" value="TPR-like"/>
    <property type="match status" value="1"/>
</dbReference>
<proteinExistence type="predicted"/>